<dbReference type="PANTHER" id="PTHR11019">
    <property type="entry name" value="HTH-TYPE TRANSCRIPTIONAL REGULATOR NIMR"/>
    <property type="match status" value="1"/>
</dbReference>
<dbReference type="Pfam" id="PF02311">
    <property type="entry name" value="AraC_binding"/>
    <property type="match status" value="1"/>
</dbReference>
<evidence type="ECO:0000256" key="1">
    <source>
        <dbReference type="ARBA" id="ARBA00022491"/>
    </source>
</evidence>
<protein>
    <submittedName>
        <fullName evidence="6">Transcriptional regulator, AraC family</fullName>
    </submittedName>
</protein>
<dbReference type="CDD" id="cd06124">
    <property type="entry name" value="cupin_NimR-like_N"/>
    <property type="match status" value="1"/>
</dbReference>
<dbReference type="PROSITE" id="PS01124">
    <property type="entry name" value="HTH_ARAC_FAMILY_2"/>
    <property type="match status" value="1"/>
</dbReference>
<dbReference type="InterPro" id="IPR003313">
    <property type="entry name" value="AraC-bd"/>
</dbReference>
<evidence type="ECO:0000256" key="2">
    <source>
        <dbReference type="ARBA" id="ARBA00023015"/>
    </source>
</evidence>
<reference evidence="7" key="1">
    <citation type="submission" date="2016-11" db="EMBL/GenBank/DDBJ databases">
        <authorList>
            <person name="Varghese N."/>
            <person name="Submissions S."/>
        </authorList>
    </citation>
    <scope>NUCLEOTIDE SEQUENCE [LARGE SCALE GENOMIC DNA]</scope>
    <source>
        <strain evidence="7">DSM 21264</strain>
    </source>
</reference>
<accession>A0A1M4YFZ8</accession>
<dbReference type="AlphaFoldDB" id="A0A1M4YFZ8"/>
<keyword evidence="4" id="KW-0804">Transcription</keyword>
<dbReference type="Gene3D" id="1.10.10.60">
    <property type="entry name" value="Homeodomain-like"/>
    <property type="match status" value="1"/>
</dbReference>
<organism evidence="6 7">
    <name type="scientific">Vibrio gazogenes DSM 21264 = NBRC 103151</name>
    <dbReference type="NCBI Taxonomy" id="1123492"/>
    <lineage>
        <taxon>Bacteria</taxon>
        <taxon>Pseudomonadati</taxon>
        <taxon>Pseudomonadota</taxon>
        <taxon>Gammaproteobacteria</taxon>
        <taxon>Vibrionales</taxon>
        <taxon>Vibrionaceae</taxon>
        <taxon>Vibrio</taxon>
    </lineage>
</organism>
<dbReference type="SUPFAM" id="SSF51182">
    <property type="entry name" value="RmlC-like cupins"/>
    <property type="match status" value="1"/>
</dbReference>
<dbReference type="Proteomes" id="UP000184159">
    <property type="component" value="Unassembled WGS sequence"/>
</dbReference>
<dbReference type="InterPro" id="IPR011051">
    <property type="entry name" value="RmlC_Cupin_sf"/>
</dbReference>
<dbReference type="SUPFAM" id="SSF46689">
    <property type="entry name" value="Homeodomain-like"/>
    <property type="match status" value="1"/>
</dbReference>
<keyword evidence="7" id="KW-1185">Reference proteome</keyword>
<gene>
    <name evidence="6" type="ORF">SAMN02745781_01302</name>
</gene>
<name>A0A1M4YFZ8_VIBGA</name>
<dbReference type="RefSeq" id="WP_242656017.1">
    <property type="nucleotide sequence ID" value="NZ_FQUH01000005.1"/>
</dbReference>
<evidence type="ECO:0000259" key="5">
    <source>
        <dbReference type="PROSITE" id="PS01124"/>
    </source>
</evidence>
<evidence type="ECO:0000256" key="4">
    <source>
        <dbReference type="ARBA" id="ARBA00023163"/>
    </source>
</evidence>
<dbReference type="InterPro" id="IPR018060">
    <property type="entry name" value="HTH_AraC"/>
</dbReference>
<dbReference type="GO" id="GO:0043565">
    <property type="term" value="F:sequence-specific DNA binding"/>
    <property type="evidence" value="ECO:0007669"/>
    <property type="project" value="InterPro"/>
</dbReference>
<evidence type="ECO:0000256" key="3">
    <source>
        <dbReference type="ARBA" id="ARBA00023125"/>
    </source>
</evidence>
<dbReference type="SMART" id="SM00342">
    <property type="entry name" value="HTH_ARAC"/>
    <property type="match status" value="1"/>
</dbReference>
<keyword evidence="2" id="KW-0805">Transcription regulation</keyword>
<keyword evidence="3" id="KW-0238">DNA-binding</keyword>
<dbReference type="Gene3D" id="2.60.120.10">
    <property type="entry name" value="Jelly Rolls"/>
    <property type="match status" value="1"/>
</dbReference>
<dbReference type="Pfam" id="PF12833">
    <property type="entry name" value="HTH_18"/>
    <property type="match status" value="1"/>
</dbReference>
<keyword evidence="1" id="KW-0678">Repressor</keyword>
<evidence type="ECO:0000313" key="6">
    <source>
        <dbReference type="EMBL" id="SHF04573.1"/>
    </source>
</evidence>
<evidence type="ECO:0000313" key="7">
    <source>
        <dbReference type="Proteomes" id="UP000184159"/>
    </source>
</evidence>
<sequence>MTQKDLKMPKNIPEATLLLPNQFAYTIDPSHPVLTHSHSMLAETRMTPHAHPRGQLLWAAQGIVKVTSDEAIWIVPSTHAVWIPGGVVHQVQSKTVAHMRNLYVDPSFPIRAQQKGIAMLKITPLIRELILRLVEGYDSLQKGPMKRLGLVLIDELATLDELRVYLPAGKDPRLNRLITHIINEPLHHITLQQRAARVGASVRTIERLFKAETGMTYRQWCSRHRLISTLELLRQGENTNHVAYELGYKSVSSFISAFKTLFGCTPQTYAQQENHQRPPILP</sequence>
<dbReference type="EMBL" id="FQUH01000005">
    <property type="protein sequence ID" value="SHF04573.1"/>
    <property type="molecule type" value="Genomic_DNA"/>
</dbReference>
<dbReference type="InterPro" id="IPR014710">
    <property type="entry name" value="RmlC-like_jellyroll"/>
</dbReference>
<dbReference type="PANTHER" id="PTHR11019:SF199">
    <property type="entry name" value="HTH-TYPE TRANSCRIPTIONAL REGULATOR NIMR"/>
    <property type="match status" value="1"/>
</dbReference>
<dbReference type="FunFam" id="1.10.10.60:FF:000132">
    <property type="entry name" value="AraC family transcriptional regulator"/>
    <property type="match status" value="1"/>
</dbReference>
<dbReference type="InterPro" id="IPR009057">
    <property type="entry name" value="Homeodomain-like_sf"/>
</dbReference>
<proteinExistence type="predicted"/>
<dbReference type="GO" id="GO:0003700">
    <property type="term" value="F:DNA-binding transcription factor activity"/>
    <property type="evidence" value="ECO:0007669"/>
    <property type="project" value="InterPro"/>
</dbReference>
<feature type="domain" description="HTH araC/xylS-type" evidence="5">
    <location>
        <begin position="172"/>
        <end position="272"/>
    </location>
</feature>